<dbReference type="GO" id="GO:0000467">
    <property type="term" value="P:exonucleolytic trimming to generate mature 3'-end of 5.8S rRNA from tricistronic rRNA transcript (SSU-rRNA, 5.8S rRNA, LSU-rRNA)"/>
    <property type="evidence" value="ECO:0007669"/>
    <property type="project" value="TreeGrafter"/>
</dbReference>
<dbReference type="GO" id="GO:0034476">
    <property type="term" value="P:U5 snRNA 3'-end processing"/>
    <property type="evidence" value="ECO:0007669"/>
    <property type="project" value="TreeGrafter"/>
</dbReference>
<reference evidence="13 14" key="1">
    <citation type="submission" date="2016-07" db="EMBL/GenBank/DDBJ databases">
        <title>Pervasive Adenine N6-methylation of Active Genes in Fungi.</title>
        <authorList>
            <consortium name="DOE Joint Genome Institute"/>
            <person name="Mondo S.J."/>
            <person name="Dannebaum R.O."/>
            <person name="Kuo R.C."/>
            <person name="Labutti K."/>
            <person name="Haridas S."/>
            <person name="Kuo A."/>
            <person name="Salamov A."/>
            <person name="Ahrendt S.R."/>
            <person name="Lipzen A."/>
            <person name="Sullivan W."/>
            <person name="Andreopoulos W.B."/>
            <person name="Clum A."/>
            <person name="Lindquist E."/>
            <person name="Daum C."/>
            <person name="Ramamoorthy G.K."/>
            <person name="Gryganskyi A."/>
            <person name="Culley D."/>
            <person name="Magnuson J.K."/>
            <person name="James T.Y."/>
            <person name="O'Malley M.A."/>
            <person name="Stajich J.E."/>
            <person name="Spatafora J.W."/>
            <person name="Visel A."/>
            <person name="Grigoriev I.V."/>
        </authorList>
    </citation>
    <scope>NUCLEOTIDE SEQUENCE [LARGE SCALE GENOMIC DNA]</scope>
    <source>
        <strain evidence="13 14">ATCC 12442</strain>
    </source>
</reference>
<dbReference type="GO" id="GO:0035925">
    <property type="term" value="F:mRNA 3'-UTR AU-rich region binding"/>
    <property type="evidence" value="ECO:0007669"/>
    <property type="project" value="TreeGrafter"/>
</dbReference>
<dbReference type="InterPro" id="IPR020568">
    <property type="entry name" value="Ribosomal_Su5_D2-typ_SF"/>
</dbReference>
<dbReference type="GO" id="GO:0034475">
    <property type="term" value="P:U4 snRNA 3'-end processing"/>
    <property type="evidence" value="ECO:0007669"/>
    <property type="project" value="TreeGrafter"/>
</dbReference>
<organism evidence="13 14">
    <name type="scientific">Linderina pennispora</name>
    <dbReference type="NCBI Taxonomy" id="61395"/>
    <lineage>
        <taxon>Eukaryota</taxon>
        <taxon>Fungi</taxon>
        <taxon>Fungi incertae sedis</taxon>
        <taxon>Zoopagomycota</taxon>
        <taxon>Kickxellomycotina</taxon>
        <taxon>Kickxellomycetes</taxon>
        <taxon>Kickxellales</taxon>
        <taxon>Kickxellaceae</taxon>
        <taxon>Linderina</taxon>
    </lineage>
</organism>
<evidence type="ECO:0000256" key="2">
    <source>
        <dbReference type="ARBA" id="ARBA00004604"/>
    </source>
</evidence>
<comment type="caution">
    <text evidence="13">The sequence shown here is derived from an EMBL/GenBank/DDBJ whole genome shotgun (WGS) entry which is preliminary data.</text>
</comment>
<feature type="domain" description="Exoribonuclease phosphorolytic" evidence="11">
    <location>
        <begin position="33"/>
        <end position="164"/>
    </location>
</feature>
<dbReference type="InterPro" id="IPR015847">
    <property type="entry name" value="ExoRNase_PH_dom2"/>
</dbReference>
<evidence type="ECO:0000256" key="10">
    <source>
        <dbReference type="ARBA" id="ARBA00077933"/>
    </source>
</evidence>
<dbReference type="SUPFAM" id="SSF54211">
    <property type="entry name" value="Ribosomal protein S5 domain 2-like"/>
    <property type="match status" value="1"/>
</dbReference>
<dbReference type="GO" id="GO:0016075">
    <property type="term" value="P:rRNA catabolic process"/>
    <property type="evidence" value="ECO:0007669"/>
    <property type="project" value="TreeGrafter"/>
</dbReference>
<comment type="similarity">
    <text evidence="3">Belongs to the RNase PH family.</text>
</comment>
<sequence>MVVEIGPSNIESQFALDALRQGIRVDGRGIYDYRTLKIACGPTPGLVEVQLGETRVLARVSCEVSRPFPDRPTEGIVQFNAELSSMAAPGFDSGRPSTQEVAVARMIERTVKQSRAIDAEALCILAGDKVWAVRVDLHFLSHSGNLIDAASIAAITALKHFKRPDVTVDGEEAIIHDPRDRNPVPLSIHHTPICVTFGFLGDGELMVVDPSLLEEQVQVSSFTITLNAHREICALSKAGGVPLDQEQIDRCTQLALTKVEELNEKISEAIKSAVPDTN</sequence>
<dbReference type="InterPro" id="IPR027408">
    <property type="entry name" value="PNPase/RNase_PH_dom_sf"/>
</dbReference>
<keyword evidence="13" id="KW-0689">Ribosomal protein</keyword>
<keyword evidence="7" id="KW-0271">Exosome</keyword>
<dbReference type="FunFam" id="3.30.230.70:FF:000005">
    <property type="entry name" value="Exosome complex component RRP45"/>
    <property type="match status" value="1"/>
</dbReference>
<dbReference type="GO" id="GO:0000177">
    <property type="term" value="C:cytoplasmic exosome (RNase complex)"/>
    <property type="evidence" value="ECO:0007669"/>
    <property type="project" value="TreeGrafter"/>
</dbReference>
<comment type="subcellular location">
    <subcellularLocation>
        <location evidence="1">Cytoplasm</location>
    </subcellularLocation>
    <subcellularLocation>
        <location evidence="2">Nucleus</location>
        <location evidence="2">Nucleolus</location>
    </subcellularLocation>
</comment>
<feature type="domain" description="Exoribonuclease phosphorolytic" evidence="12">
    <location>
        <begin position="190"/>
        <end position="256"/>
    </location>
</feature>
<dbReference type="InterPro" id="IPR001247">
    <property type="entry name" value="ExoRNase_PH_dom1"/>
</dbReference>
<evidence type="ECO:0000256" key="5">
    <source>
        <dbReference type="ARBA" id="ARBA00022490"/>
    </source>
</evidence>
<dbReference type="EMBL" id="MCFD01000001">
    <property type="protein sequence ID" value="ORX74911.1"/>
    <property type="molecule type" value="Genomic_DNA"/>
</dbReference>
<accession>A0A1Y1WMZ0</accession>
<name>A0A1Y1WMZ0_9FUNG</name>
<evidence type="ECO:0000256" key="6">
    <source>
        <dbReference type="ARBA" id="ARBA00022552"/>
    </source>
</evidence>
<evidence type="ECO:0000256" key="3">
    <source>
        <dbReference type="ARBA" id="ARBA00006678"/>
    </source>
</evidence>
<dbReference type="Pfam" id="PF01138">
    <property type="entry name" value="RNase_PH"/>
    <property type="match status" value="1"/>
</dbReference>
<dbReference type="PANTHER" id="PTHR11097:SF14">
    <property type="entry name" value="EXOSOME COMPLEX COMPONENT RRP45"/>
    <property type="match status" value="1"/>
</dbReference>
<keyword evidence="6" id="KW-0698">rRNA processing</keyword>
<evidence type="ECO:0000313" key="14">
    <source>
        <dbReference type="Proteomes" id="UP000193922"/>
    </source>
</evidence>
<dbReference type="GO" id="GO:0005730">
    <property type="term" value="C:nucleolus"/>
    <property type="evidence" value="ECO:0007669"/>
    <property type="project" value="UniProtKB-SubCell"/>
</dbReference>
<dbReference type="PANTHER" id="PTHR11097">
    <property type="entry name" value="EXOSOME COMPLEX EXONUCLEASE RIBOSOMAL RNA PROCESSING PROTEIN"/>
    <property type="match status" value="1"/>
</dbReference>
<dbReference type="AlphaFoldDB" id="A0A1Y1WMZ0"/>
<keyword evidence="14" id="KW-1185">Reference proteome</keyword>
<dbReference type="STRING" id="61395.A0A1Y1WMZ0"/>
<dbReference type="GO" id="GO:0034473">
    <property type="term" value="P:U1 snRNA 3'-end processing"/>
    <property type="evidence" value="ECO:0007669"/>
    <property type="project" value="TreeGrafter"/>
</dbReference>
<dbReference type="Gene3D" id="3.30.230.70">
    <property type="entry name" value="GHMP Kinase, N-terminal domain"/>
    <property type="match status" value="1"/>
</dbReference>
<evidence type="ECO:0000259" key="11">
    <source>
        <dbReference type="Pfam" id="PF01138"/>
    </source>
</evidence>
<dbReference type="GO" id="GO:0071028">
    <property type="term" value="P:nuclear mRNA surveillance"/>
    <property type="evidence" value="ECO:0007669"/>
    <property type="project" value="TreeGrafter"/>
</dbReference>
<dbReference type="GO" id="GO:0000176">
    <property type="term" value="C:nuclear exosome (RNase complex)"/>
    <property type="evidence" value="ECO:0007669"/>
    <property type="project" value="TreeGrafter"/>
</dbReference>
<evidence type="ECO:0000259" key="12">
    <source>
        <dbReference type="Pfam" id="PF03725"/>
    </source>
</evidence>
<evidence type="ECO:0000256" key="1">
    <source>
        <dbReference type="ARBA" id="ARBA00004496"/>
    </source>
</evidence>
<evidence type="ECO:0000256" key="4">
    <source>
        <dbReference type="ARBA" id="ARBA00019572"/>
    </source>
</evidence>
<protein>
    <recommendedName>
        <fullName evidence="4">Exosome complex component RRP45</fullName>
    </recommendedName>
    <alternativeName>
        <fullName evidence="10">Ribosomal RNA-processing protein 45</fullName>
    </alternativeName>
</protein>
<dbReference type="Pfam" id="PF03725">
    <property type="entry name" value="RNase_PH_C"/>
    <property type="match status" value="1"/>
</dbReference>
<dbReference type="Proteomes" id="UP000193922">
    <property type="component" value="Unassembled WGS sequence"/>
</dbReference>
<evidence type="ECO:0000256" key="9">
    <source>
        <dbReference type="ARBA" id="ARBA00023242"/>
    </source>
</evidence>
<keyword evidence="8" id="KW-0694">RNA-binding</keyword>
<dbReference type="InterPro" id="IPR033100">
    <property type="entry name" value="Rrp45"/>
</dbReference>
<dbReference type="InterPro" id="IPR036345">
    <property type="entry name" value="ExoRNase_PH_dom2_sf"/>
</dbReference>
<dbReference type="SUPFAM" id="SSF55666">
    <property type="entry name" value="Ribonuclease PH domain 2-like"/>
    <property type="match status" value="1"/>
</dbReference>
<gene>
    <name evidence="13" type="ORF">DL89DRAFT_264711</name>
</gene>
<proteinExistence type="inferred from homology"/>
<dbReference type="GeneID" id="63802994"/>
<evidence type="ECO:0000256" key="7">
    <source>
        <dbReference type="ARBA" id="ARBA00022835"/>
    </source>
</evidence>
<evidence type="ECO:0000313" key="13">
    <source>
        <dbReference type="EMBL" id="ORX74911.1"/>
    </source>
</evidence>
<dbReference type="InterPro" id="IPR050590">
    <property type="entry name" value="Exosome_comp_Rrp42_subfam"/>
</dbReference>
<dbReference type="OrthoDB" id="10264038at2759"/>
<keyword evidence="9" id="KW-0539">Nucleus</keyword>
<dbReference type="GO" id="GO:0005840">
    <property type="term" value="C:ribosome"/>
    <property type="evidence" value="ECO:0007669"/>
    <property type="project" value="UniProtKB-KW"/>
</dbReference>
<dbReference type="GO" id="GO:0071038">
    <property type="term" value="P:TRAMP-dependent tRNA surveillance pathway"/>
    <property type="evidence" value="ECO:0007669"/>
    <property type="project" value="TreeGrafter"/>
</dbReference>
<keyword evidence="5" id="KW-0963">Cytoplasm</keyword>
<dbReference type="GO" id="GO:0071035">
    <property type="term" value="P:nuclear polyadenylation-dependent rRNA catabolic process"/>
    <property type="evidence" value="ECO:0007669"/>
    <property type="project" value="TreeGrafter"/>
</dbReference>
<dbReference type="CDD" id="cd11368">
    <property type="entry name" value="RNase_PH_RRP45"/>
    <property type="match status" value="1"/>
</dbReference>
<keyword evidence="13" id="KW-0687">Ribonucleoprotein</keyword>
<evidence type="ECO:0000256" key="8">
    <source>
        <dbReference type="ARBA" id="ARBA00022884"/>
    </source>
</evidence>
<dbReference type="RefSeq" id="XP_040748122.1">
    <property type="nucleotide sequence ID" value="XM_040886346.1"/>
</dbReference>